<evidence type="ECO:0000256" key="6">
    <source>
        <dbReference type="ARBA" id="ARBA00022946"/>
    </source>
</evidence>
<dbReference type="InterPro" id="IPR021825">
    <property type="entry name" value="RETICULATA-related"/>
</dbReference>
<organism evidence="9">
    <name type="scientific">Brassica napus</name>
    <name type="common">Rape</name>
    <dbReference type="NCBI Taxonomy" id="3708"/>
    <lineage>
        <taxon>Eukaryota</taxon>
        <taxon>Viridiplantae</taxon>
        <taxon>Streptophyta</taxon>
        <taxon>Embryophyta</taxon>
        <taxon>Tracheophyta</taxon>
        <taxon>Spermatophyta</taxon>
        <taxon>Magnoliopsida</taxon>
        <taxon>eudicotyledons</taxon>
        <taxon>Gunneridae</taxon>
        <taxon>Pentapetalae</taxon>
        <taxon>rosids</taxon>
        <taxon>malvids</taxon>
        <taxon>Brassicales</taxon>
        <taxon>Brassicaceae</taxon>
        <taxon>Brassiceae</taxon>
        <taxon>Brassica</taxon>
    </lineage>
</organism>
<evidence type="ECO:0000256" key="1">
    <source>
        <dbReference type="ARBA" id="ARBA00004508"/>
    </source>
</evidence>
<evidence type="ECO:0000256" key="4">
    <source>
        <dbReference type="ARBA" id="ARBA00022640"/>
    </source>
</evidence>
<name>A0A816W1H0_BRANA</name>
<evidence type="ECO:0000256" key="2">
    <source>
        <dbReference type="ARBA" id="ARBA00010793"/>
    </source>
</evidence>
<proteinExistence type="inferred from homology"/>
<keyword evidence="8" id="KW-0472">Membrane</keyword>
<evidence type="ECO:0000256" key="7">
    <source>
        <dbReference type="ARBA" id="ARBA00022989"/>
    </source>
</evidence>
<dbReference type="Pfam" id="PF11891">
    <property type="entry name" value="RETICULATA-like"/>
    <property type="match status" value="1"/>
</dbReference>
<gene>
    <name evidence="9" type="ORF">DARMORV10_A03P52960.1</name>
</gene>
<evidence type="ECO:0000256" key="8">
    <source>
        <dbReference type="ARBA" id="ARBA00023136"/>
    </source>
</evidence>
<evidence type="ECO:0000256" key="3">
    <source>
        <dbReference type="ARBA" id="ARBA00022528"/>
    </source>
</evidence>
<feature type="non-terminal residue" evidence="9">
    <location>
        <position position="1"/>
    </location>
</feature>
<keyword evidence="7" id="KW-1133">Transmembrane helix</keyword>
<dbReference type="AlphaFoldDB" id="A0A816W1H0"/>
<dbReference type="EMBL" id="HG994357">
    <property type="protein sequence ID" value="CAF2130601.1"/>
    <property type="molecule type" value="Genomic_DNA"/>
</dbReference>
<evidence type="ECO:0000256" key="5">
    <source>
        <dbReference type="ARBA" id="ARBA00022692"/>
    </source>
</evidence>
<keyword evidence="6" id="KW-0809">Transit peptide</keyword>
<reference evidence="9" key="1">
    <citation type="submission" date="2021-01" db="EMBL/GenBank/DDBJ databases">
        <authorList>
            <consortium name="Genoscope - CEA"/>
            <person name="William W."/>
        </authorList>
    </citation>
    <scope>NUCLEOTIDE SEQUENCE</scope>
</reference>
<keyword evidence="4" id="KW-0934">Plastid</keyword>
<protein>
    <submittedName>
        <fullName evidence="9">(rape) hypothetical protein</fullName>
    </submittedName>
</protein>
<dbReference type="Proteomes" id="UP001295469">
    <property type="component" value="Chromosome A03"/>
</dbReference>
<comment type="subcellular location">
    <subcellularLocation>
        <location evidence="1">Plastid</location>
        <location evidence="1">Chloroplast membrane</location>
        <topology evidence="1">Multi-pass membrane protein</topology>
    </subcellularLocation>
</comment>
<keyword evidence="5" id="KW-0812">Transmembrane</keyword>
<keyword evidence="3" id="KW-0150">Chloroplast</keyword>
<sequence length="91" mass="10772">MHTSQFLQQRTGIDDQTERGETLTPLLNMYKAQMQFCVFLGLSSNARYQIINSLEHVLEQNPNAFIWLRWRLRLESGFLIMYMEVCSLWIG</sequence>
<dbReference type="GO" id="GO:0031969">
    <property type="term" value="C:chloroplast membrane"/>
    <property type="evidence" value="ECO:0007669"/>
    <property type="project" value="UniProtKB-SubCell"/>
</dbReference>
<evidence type="ECO:0000313" key="9">
    <source>
        <dbReference type="EMBL" id="CAF2130601.1"/>
    </source>
</evidence>
<comment type="similarity">
    <text evidence="2">Belongs to the RETICULATA family.</text>
</comment>
<accession>A0A816W1H0</accession>